<keyword evidence="4" id="KW-1185">Reference proteome</keyword>
<evidence type="ECO:0000259" key="2">
    <source>
        <dbReference type="SMART" id="SM01080"/>
    </source>
</evidence>
<dbReference type="RefSeq" id="WP_175504272.1">
    <property type="nucleotide sequence ID" value="NZ_CAURQT010000013.1"/>
</dbReference>
<evidence type="ECO:0000313" key="3">
    <source>
        <dbReference type="EMBL" id="QKV53466.1"/>
    </source>
</evidence>
<gene>
    <name evidence="3" type="ORF">HUK68_11515</name>
</gene>
<keyword evidence="1" id="KW-1133">Transmembrane helix</keyword>
<reference evidence="3 4" key="1">
    <citation type="submission" date="2020-06" db="EMBL/GenBank/DDBJ databases">
        <title>Acidovorax antarctica sp. nov., isolated from Corinth ice sheet soil, Antarctic Fields Peninsula.</title>
        <authorList>
            <person name="Xu Q."/>
            <person name="Peng F."/>
        </authorList>
    </citation>
    <scope>NUCLEOTIDE SEQUENCE [LARGE SCALE GENOMIC DNA]</scope>
    <source>
        <strain evidence="3 4">16-35-5</strain>
    </source>
</reference>
<protein>
    <submittedName>
        <fullName evidence="3">CHASE2 domain-containing protein</fullName>
    </submittedName>
</protein>
<dbReference type="Pfam" id="PF05226">
    <property type="entry name" value="CHASE2"/>
    <property type="match status" value="1"/>
</dbReference>
<name>A0A6N1X6T2_9BURK</name>
<dbReference type="AlphaFoldDB" id="A0A6N1X6T2"/>
<accession>A0A6N1X6T2</accession>
<dbReference type="Proteomes" id="UP000509579">
    <property type="component" value="Chromosome"/>
</dbReference>
<evidence type="ECO:0000313" key="4">
    <source>
        <dbReference type="Proteomes" id="UP000509579"/>
    </source>
</evidence>
<feature type="transmembrane region" description="Helical" evidence="1">
    <location>
        <begin position="448"/>
        <end position="476"/>
    </location>
</feature>
<dbReference type="SMART" id="SM01080">
    <property type="entry name" value="CHASE2"/>
    <property type="match status" value="1"/>
</dbReference>
<feature type="transmembrane region" description="Helical" evidence="1">
    <location>
        <begin position="36"/>
        <end position="55"/>
    </location>
</feature>
<proteinExistence type="predicted"/>
<dbReference type="InterPro" id="IPR007890">
    <property type="entry name" value="CHASE2"/>
</dbReference>
<sequence length="532" mass="57573">MSRPKVHTLRQRVDALLRDALYLGGAGEGWRCPGPLALLLGFMLLAAVSFGMLWLGDRINAQGMAVTRFMAKAQAPVSAQLAYPAKGRDAITVVLYDQPFLDGLGTAWPISYQEHADWLGRLVDLPGAPPKAVMVDITFGQERPDPSWAALEQQLCAMHARGIAVFLAALPDAATGRLAVRRELMDASSRCFALVGVDYVPDPLDAVAWTYQMQRHFNGTAWVEGPSPDPQAQPAYRSAALAMAEDVAGIARGAHPQPMALVWGHNSAPAAAGTARHCAPGERRWSSLVPGLVRQLWEDAPTQALCPYHRTLTFSDIAGLDEAALAQHVSGKYLFVGAQVAGYNDYAQSPVHGRVAGVHMHAMALDNFLTYGNDYKQSAEWTLPPPRALLLPGLSAIAAVFLVHLVWNFLRARLRRRGSALRDAALRRWPGLPRPLSPDAPSRLRTRLAWCALAAAGWIAAITLKAIAAMALIAAFQHFSRIGMLPVVELVGMTLVAEGLGYLARLRWLLLGPDPEPAARPSPSPRTPGDRE</sequence>
<evidence type="ECO:0000256" key="1">
    <source>
        <dbReference type="SAM" id="Phobius"/>
    </source>
</evidence>
<feature type="domain" description="CHASE2" evidence="2">
    <location>
        <begin position="40"/>
        <end position="401"/>
    </location>
</feature>
<dbReference type="KEGG" id="aant:HUK68_11515"/>
<keyword evidence="1" id="KW-0472">Membrane</keyword>
<feature type="transmembrane region" description="Helical" evidence="1">
    <location>
        <begin position="389"/>
        <end position="410"/>
    </location>
</feature>
<feature type="transmembrane region" description="Helical" evidence="1">
    <location>
        <begin position="482"/>
        <end position="503"/>
    </location>
</feature>
<organism evidence="3 4">
    <name type="scientific">Comamonas antarctica</name>
    <dbReference type="NCBI Taxonomy" id="2743470"/>
    <lineage>
        <taxon>Bacteria</taxon>
        <taxon>Pseudomonadati</taxon>
        <taxon>Pseudomonadota</taxon>
        <taxon>Betaproteobacteria</taxon>
        <taxon>Burkholderiales</taxon>
        <taxon>Comamonadaceae</taxon>
        <taxon>Comamonas</taxon>
    </lineage>
</organism>
<keyword evidence="1" id="KW-0812">Transmembrane</keyword>
<dbReference type="EMBL" id="CP054840">
    <property type="protein sequence ID" value="QKV53466.1"/>
    <property type="molecule type" value="Genomic_DNA"/>
</dbReference>